<evidence type="ECO:0000256" key="1">
    <source>
        <dbReference type="ARBA" id="ARBA00004567"/>
    </source>
</evidence>
<comment type="function">
    <text evidence="9">Functions as a component of the nuclear pore complex (NPC).</text>
</comment>
<gene>
    <name evidence="10" type="ORF">PHAECO_LOCUS7056</name>
</gene>
<comment type="subunit">
    <text evidence="9">Component of the nuclear pore complex (NPC).</text>
</comment>
<keyword evidence="5 9" id="KW-0653">Protein transport</keyword>
<dbReference type="GO" id="GO:0006606">
    <property type="term" value="P:protein import into nucleus"/>
    <property type="evidence" value="ECO:0007669"/>
    <property type="project" value="TreeGrafter"/>
</dbReference>
<dbReference type="GO" id="GO:0017056">
    <property type="term" value="F:structural constituent of nuclear pore"/>
    <property type="evidence" value="ECO:0007669"/>
    <property type="project" value="TreeGrafter"/>
</dbReference>
<dbReference type="OrthoDB" id="17644at2759"/>
<evidence type="ECO:0000256" key="5">
    <source>
        <dbReference type="ARBA" id="ARBA00022927"/>
    </source>
</evidence>
<evidence type="ECO:0000256" key="2">
    <source>
        <dbReference type="ARBA" id="ARBA00005573"/>
    </source>
</evidence>
<evidence type="ECO:0000256" key="9">
    <source>
        <dbReference type="RuleBase" id="RU365073"/>
    </source>
</evidence>
<keyword evidence="6 9" id="KW-0811">Translocation</keyword>
<evidence type="ECO:0000313" key="10">
    <source>
        <dbReference type="EMBL" id="CAG9820063.1"/>
    </source>
</evidence>
<evidence type="ECO:0000256" key="7">
    <source>
        <dbReference type="ARBA" id="ARBA00023132"/>
    </source>
</evidence>
<dbReference type="GO" id="GO:0031080">
    <property type="term" value="C:nuclear pore outer ring"/>
    <property type="evidence" value="ECO:0007669"/>
    <property type="project" value="TreeGrafter"/>
</dbReference>
<dbReference type="PANTHER" id="PTHR13373:SF21">
    <property type="entry name" value="NUCLEAR PORE COMPLEX PROTEIN NUP85"/>
    <property type="match status" value="1"/>
</dbReference>
<dbReference type="EMBL" id="OU896709">
    <property type="protein sequence ID" value="CAG9820063.1"/>
    <property type="molecule type" value="Genomic_DNA"/>
</dbReference>
<protein>
    <recommendedName>
        <fullName evidence="9">Nuclear pore complex protein Nup85</fullName>
    </recommendedName>
</protein>
<reference evidence="10" key="2">
    <citation type="submission" date="2022-10" db="EMBL/GenBank/DDBJ databases">
        <authorList>
            <consortium name="ENA_rothamsted_submissions"/>
            <consortium name="culmorum"/>
            <person name="King R."/>
        </authorList>
    </citation>
    <scope>NUCLEOTIDE SEQUENCE</scope>
</reference>
<evidence type="ECO:0000256" key="3">
    <source>
        <dbReference type="ARBA" id="ARBA00022448"/>
    </source>
</evidence>
<keyword evidence="11" id="KW-1185">Reference proteome</keyword>
<evidence type="ECO:0000256" key="8">
    <source>
        <dbReference type="ARBA" id="ARBA00023242"/>
    </source>
</evidence>
<dbReference type="Proteomes" id="UP001153737">
    <property type="component" value="Chromosome 3"/>
</dbReference>
<evidence type="ECO:0000313" key="11">
    <source>
        <dbReference type="Proteomes" id="UP001153737"/>
    </source>
</evidence>
<keyword evidence="9" id="KW-0472">Membrane</keyword>
<dbReference type="GO" id="GO:0045893">
    <property type="term" value="P:positive regulation of DNA-templated transcription"/>
    <property type="evidence" value="ECO:0007669"/>
    <property type="project" value="TreeGrafter"/>
</dbReference>
<dbReference type="PANTHER" id="PTHR13373">
    <property type="entry name" value="FROUNT PROTEIN-RELATED"/>
    <property type="match status" value="1"/>
</dbReference>
<comment type="similarity">
    <text evidence="2 9">Belongs to the nucleoporin Nup85 family.</text>
</comment>
<dbReference type="Pfam" id="PF07575">
    <property type="entry name" value="Nucleopor_Nup85"/>
    <property type="match status" value="1"/>
</dbReference>
<keyword evidence="8 9" id="KW-0539">Nucleus</keyword>
<dbReference type="GO" id="GO:0031965">
    <property type="term" value="C:nuclear membrane"/>
    <property type="evidence" value="ECO:0007669"/>
    <property type="project" value="UniProtKB-UniRule"/>
</dbReference>
<dbReference type="GO" id="GO:0006406">
    <property type="term" value="P:mRNA export from nucleus"/>
    <property type="evidence" value="ECO:0007669"/>
    <property type="project" value="TreeGrafter"/>
</dbReference>
<keyword evidence="7 9" id="KW-0906">Nuclear pore complex</keyword>
<evidence type="ECO:0000256" key="4">
    <source>
        <dbReference type="ARBA" id="ARBA00022816"/>
    </source>
</evidence>
<reference evidence="10" key="1">
    <citation type="submission" date="2022-01" db="EMBL/GenBank/DDBJ databases">
        <authorList>
            <person name="King R."/>
        </authorList>
    </citation>
    <scope>NUCLEOTIDE SEQUENCE</scope>
</reference>
<proteinExistence type="inferred from homology"/>
<dbReference type="AlphaFoldDB" id="A0A9N9X364"/>
<keyword evidence="4 9" id="KW-0509">mRNA transport</keyword>
<name>A0A9N9X364_PHACE</name>
<keyword evidence="3 9" id="KW-0813">Transport</keyword>
<comment type="subcellular location">
    <subcellularLocation>
        <location evidence="1 9">Nucleus</location>
        <location evidence="1 9">Nuclear pore complex</location>
    </subcellularLocation>
</comment>
<organism evidence="10 11">
    <name type="scientific">Phaedon cochleariae</name>
    <name type="common">Mustard beetle</name>
    <dbReference type="NCBI Taxonomy" id="80249"/>
    <lineage>
        <taxon>Eukaryota</taxon>
        <taxon>Metazoa</taxon>
        <taxon>Ecdysozoa</taxon>
        <taxon>Arthropoda</taxon>
        <taxon>Hexapoda</taxon>
        <taxon>Insecta</taxon>
        <taxon>Pterygota</taxon>
        <taxon>Neoptera</taxon>
        <taxon>Endopterygota</taxon>
        <taxon>Coleoptera</taxon>
        <taxon>Polyphaga</taxon>
        <taxon>Cucujiformia</taxon>
        <taxon>Chrysomeloidea</taxon>
        <taxon>Chrysomelidae</taxon>
        <taxon>Chrysomelinae</taxon>
        <taxon>Chrysomelini</taxon>
        <taxon>Phaedon</taxon>
    </lineage>
</organism>
<evidence type="ECO:0000256" key="6">
    <source>
        <dbReference type="ARBA" id="ARBA00023010"/>
    </source>
</evidence>
<sequence>MTKEVKTFLIPNDLCRRAGIAVTWLPIDQISVFAYERKNIHQKDQPSHFSSNNQTSIFHLRQDVVLFHPILRKLVNESHGVFLAVQTLMTSKTVNQRIELFKLSRQYRSIIRACLENLQDEIMKSGDGVEKEELQNYITVFYSIECIWHLCEILFVEVMPGNLVLTQLLEWIRFHFPKYERNAATMLSGDLTGLESQPEYWETVLGNLLQGRIKVVRVLLRQHSASDSSIFKLVDHVFKAMPLCNGSNGPSINDFNMQWRHWTMDVQSKIDAKLFTSEKHLDLMMRLVVGEEQAWIEIQDQCEAWYEYLAGWLFFTEPTVKPFELGQFAKRSITKMRMNHHMKHLDRVLLAAMEFDIFQVIKEIQYMPENGWFVSHLTDLLHHCERLSSLEKEVENFSAEKLRESFILDYAVTLMGHKSLWQVGLTYLDNCPNDGLQVIELLLPRIHIDTESKALKIIREAKNRGLNSVVQCICKVQGMISMKRGRLGNALSWALKSQDGPFTSFLADKFLQEYIKSGRLDSKDLLDNLGSCMLVSDRLIFLGKYYEFQKLYQSGEYREASMLLISLMASKIIPKYFWYILLLEAIPLLESEELLFSSNDTFTIIHCLEEKEHLPELKEKIEILRLAAARNLSRALTYEAQTINY</sequence>
<dbReference type="InterPro" id="IPR011502">
    <property type="entry name" value="Nucleoporin_Nup85"/>
</dbReference>
<accession>A0A9N9X364</accession>